<protein>
    <recommendedName>
        <fullName evidence="3">Phage holin</fullName>
    </recommendedName>
</protein>
<evidence type="ECO:0000313" key="2">
    <source>
        <dbReference type="Proteomes" id="UP001623660"/>
    </source>
</evidence>
<dbReference type="EMBL" id="JBJHZX010000021">
    <property type="protein sequence ID" value="MFL0196712.1"/>
    <property type="molecule type" value="Genomic_DNA"/>
</dbReference>
<evidence type="ECO:0000313" key="1">
    <source>
        <dbReference type="EMBL" id="MFL0196712.1"/>
    </source>
</evidence>
<evidence type="ECO:0008006" key="3">
    <source>
        <dbReference type="Google" id="ProtNLM"/>
    </source>
</evidence>
<gene>
    <name evidence="1" type="ORF">ACJDU8_14270</name>
</gene>
<sequence>MINDILKNTIQDICYIGVTTIAGIATYYGKKSIGSKQELIGKQKEALKQQLGDAQYNKDVDTAKRIIMAVEQMGKEYNWEGAIKHSKVVEKITTQTGLSAGDIFDIIKATVSEIGKDKKTSPTQTVQ</sequence>
<dbReference type="Proteomes" id="UP001623660">
    <property type="component" value="Unassembled WGS sequence"/>
</dbReference>
<comment type="caution">
    <text evidence="1">The sequence shown here is derived from an EMBL/GenBank/DDBJ whole genome shotgun (WGS) entry which is preliminary data.</text>
</comment>
<reference evidence="1 2" key="1">
    <citation type="submission" date="2024-11" db="EMBL/GenBank/DDBJ databases">
        <authorList>
            <person name="Heng Y.C."/>
            <person name="Lim A.C.H."/>
            <person name="Lee J.K.Y."/>
            <person name="Kittelmann S."/>
        </authorList>
    </citation>
    <scope>NUCLEOTIDE SEQUENCE [LARGE SCALE GENOMIC DNA]</scope>
    <source>
        <strain evidence="1 2">WILCCON 0269</strain>
    </source>
</reference>
<dbReference type="RefSeq" id="WP_406792820.1">
    <property type="nucleotide sequence ID" value="NZ_JBJHZX010000021.1"/>
</dbReference>
<proteinExistence type="predicted"/>
<accession>A0ABW8SM14</accession>
<organism evidence="1 2">
    <name type="scientific">Candidatus Clostridium eludens</name>
    <dbReference type="NCBI Taxonomy" id="3381663"/>
    <lineage>
        <taxon>Bacteria</taxon>
        <taxon>Bacillati</taxon>
        <taxon>Bacillota</taxon>
        <taxon>Clostridia</taxon>
        <taxon>Eubacteriales</taxon>
        <taxon>Clostridiaceae</taxon>
        <taxon>Clostridium</taxon>
    </lineage>
</organism>
<name>A0ABW8SM14_9CLOT</name>
<keyword evidence="2" id="KW-1185">Reference proteome</keyword>